<evidence type="ECO:0000313" key="5">
    <source>
        <dbReference type="Proteomes" id="UP001597139"/>
    </source>
</evidence>
<dbReference type="EMBL" id="JBHUCZ010000001">
    <property type="protein sequence ID" value="MFD1566385.1"/>
    <property type="molecule type" value="Genomic_DNA"/>
</dbReference>
<dbReference type="Pfam" id="PF23420">
    <property type="entry name" value="DUF7108_C"/>
    <property type="match status" value="1"/>
</dbReference>
<protein>
    <recommendedName>
        <fullName evidence="6">RnhA operon protein</fullName>
    </recommendedName>
</protein>
<accession>A0ABD6BP49</accession>
<evidence type="ECO:0000259" key="2">
    <source>
        <dbReference type="Pfam" id="PF23418"/>
    </source>
</evidence>
<proteinExistence type="predicted"/>
<dbReference type="Proteomes" id="UP001597139">
    <property type="component" value="Unassembled WGS sequence"/>
</dbReference>
<feature type="domain" description="DUF7108" evidence="2">
    <location>
        <begin position="21"/>
        <end position="111"/>
    </location>
</feature>
<dbReference type="AlphaFoldDB" id="A0ABD6BP49"/>
<sequence>MTDSDTGTAETDADEAERIPDIPADAADEAERLTRLARAAERRADGEGAMEEAAVYRERRDDLLADHDYESRIREEDDTLVLYPEEWLEEGIVQFDRVEDTERAVEITLSGPGDPEHWQEIAEHNDGLVDAVAEQAPDHAGNARAFADFASNHYAKPAEKLTTEEVREFLTEYYPRNAWPSETEASLIGESVRKVFVAADTEPPASAVDA</sequence>
<dbReference type="InterPro" id="IPR056494">
    <property type="entry name" value="DUF7108_C"/>
</dbReference>
<name>A0ABD6BP49_9EURY</name>
<evidence type="ECO:0000256" key="1">
    <source>
        <dbReference type="SAM" id="MobiDB-lite"/>
    </source>
</evidence>
<comment type="caution">
    <text evidence="4">The sequence shown here is derived from an EMBL/GenBank/DDBJ whole genome shotgun (WGS) entry which is preliminary data.</text>
</comment>
<evidence type="ECO:0008006" key="6">
    <source>
        <dbReference type="Google" id="ProtNLM"/>
    </source>
</evidence>
<dbReference type="Pfam" id="PF23418">
    <property type="entry name" value="DUF7108"/>
    <property type="match status" value="1"/>
</dbReference>
<dbReference type="InterPro" id="IPR055532">
    <property type="entry name" value="DUF7108_N"/>
</dbReference>
<feature type="domain" description="DUF7108" evidence="3">
    <location>
        <begin position="117"/>
        <end position="202"/>
    </location>
</feature>
<reference evidence="4 5" key="1">
    <citation type="journal article" date="2019" name="Int. J. Syst. Evol. Microbiol.">
        <title>The Global Catalogue of Microorganisms (GCM) 10K type strain sequencing project: providing services to taxonomists for standard genome sequencing and annotation.</title>
        <authorList>
            <consortium name="The Broad Institute Genomics Platform"/>
            <consortium name="The Broad Institute Genome Sequencing Center for Infectious Disease"/>
            <person name="Wu L."/>
            <person name="Ma J."/>
        </authorList>
    </citation>
    <scope>NUCLEOTIDE SEQUENCE [LARGE SCALE GENOMIC DNA]</scope>
    <source>
        <strain evidence="4 5">CGMCC 1.12859</strain>
    </source>
</reference>
<dbReference type="RefSeq" id="WP_267645665.1">
    <property type="nucleotide sequence ID" value="NZ_JANHGR010000001.1"/>
</dbReference>
<gene>
    <name evidence="4" type="ORF">ACFSAU_02685</name>
</gene>
<keyword evidence="5" id="KW-1185">Reference proteome</keyword>
<feature type="region of interest" description="Disordered" evidence="1">
    <location>
        <begin position="1"/>
        <end position="29"/>
    </location>
</feature>
<evidence type="ECO:0000313" key="4">
    <source>
        <dbReference type="EMBL" id="MFD1566385.1"/>
    </source>
</evidence>
<evidence type="ECO:0000259" key="3">
    <source>
        <dbReference type="Pfam" id="PF23420"/>
    </source>
</evidence>
<organism evidence="4 5">
    <name type="scientific">Halolamina litorea</name>
    <dbReference type="NCBI Taxonomy" id="1515593"/>
    <lineage>
        <taxon>Archaea</taxon>
        <taxon>Methanobacteriati</taxon>
        <taxon>Methanobacteriota</taxon>
        <taxon>Stenosarchaea group</taxon>
        <taxon>Halobacteria</taxon>
        <taxon>Halobacteriales</taxon>
        <taxon>Haloferacaceae</taxon>
    </lineage>
</organism>